<sequence length="526" mass="58571">MASSPKEKFDAAVKVIRGLPKNGSFQPSHELMLKFYSYYKQATEGPCTVSKPGFWDLVNRRKWEAWSSLGNMESEKAMLLYVDELKKVSIHVRQAYYPQQIVETMPQTHAVTEFLQKLDSFYEMVEDSENQNTLKIMDKPWANGSVPVSDDEQMNHSYNVTELLKQDLKRWQDSPIILNGDKSPPNGFGERQSFTYDQPVLTNGDSPSETDNDDDDYAREEKYGQENGRGSPETNGDWKGIEHVVVTKVQSGSASDSETENEEFCDTSDEPIEPAVTSFLQTFSTHLSSVAAASSTPIPRTKLVRFDPMIEDSNTNFDGSDSNSLYVNTSLVSANVLDLSSRTENGQESVLDSTHIHSGDDLFDISVCRGGEEEERKRKGEGQDSRLWSTAGNRGSQSGSADGPEGSGGSGGCGRRDLFPNPGGGGGNRGTDVSGKSSPADLNEQIVVTLLRLQQDLSRVLMRLDSVEEFIKSEKKIRDKRLKTSKGWWPLPDLSVGSTIIILAWPFVVHLILKYIHQRRSSNRRL</sequence>
<feature type="region of interest" description="Disordered" evidence="2">
    <location>
        <begin position="250"/>
        <end position="269"/>
    </location>
</feature>
<dbReference type="Pfam" id="PF00887">
    <property type="entry name" value="ACBP"/>
    <property type="match status" value="1"/>
</dbReference>
<keyword evidence="1" id="KW-0446">Lipid-binding</keyword>
<dbReference type="InterPro" id="IPR014352">
    <property type="entry name" value="FERM/acyl-CoA-bd_prot_sf"/>
</dbReference>
<feature type="domain" description="ACB" evidence="4">
    <location>
        <begin position="5"/>
        <end position="94"/>
    </location>
</feature>
<dbReference type="AlphaFoldDB" id="A0AAV2I5S8"/>
<dbReference type="InterPro" id="IPR035984">
    <property type="entry name" value="Acyl-CoA-binding_sf"/>
</dbReference>
<dbReference type="GO" id="GO:0000062">
    <property type="term" value="F:fatty-acyl-CoA binding"/>
    <property type="evidence" value="ECO:0007669"/>
    <property type="project" value="InterPro"/>
</dbReference>
<dbReference type="FunFam" id="1.20.80.10:FF:000010">
    <property type="entry name" value="Acyl-CoA-binding domain-containing protein 5"/>
    <property type="match status" value="1"/>
</dbReference>
<name>A0AAV2I5S8_LYMST</name>
<dbReference type="PANTHER" id="PTHR23310:SF77">
    <property type="entry name" value="LD25952P"/>
    <property type="match status" value="1"/>
</dbReference>
<keyword evidence="3" id="KW-1133">Transmembrane helix</keyword>
<dbReference type="EMBL" id="CAXITT010000468">
    <property type="protein sequence ID" value="CAL1542080.1"/>
    <property type="molecule type" value="Genomic_DNA"/>
</dbReference>
<evidence type="ECO:0000313" key="6">
    <source>
        <dbReference type="Proteomes" id="UP001497497"/>
    </source>
</evidence>
<dbReference type="InterPro" id="IPR000582">
    <property type="entry name" value="Acyl-CoA-binding_protein"/>
</dbReference>
<feature type="compositionally biased region" description="Acidic residues" evidence="2">
    <location>
        <begin position="257"/>
        <end position="269"/>
    </location>
</feature>
<proteinExistence type="predicted"/>
<dbReference type="SUPFAM" id="SSF47027">
    <property type="entry name" value="Acyl-CoA binding protein"/>
    <property type="match status" value="1"/>
</dbReference>
<feature type="region of interest" description="Disordered" evidence="2">
    <location>
        <begin position="221"/>
        <end position="240"/>
    </location>
</feature>
<organism evidence="5 6">
    <name type="scientific">Lymnaea stagnalis</name>
    <name type="common">Great pond snail</name>
    <name type="synonym">Helix stagnalis</name>
    <dbReference type="NCBI Taxonomy" id="6523"/>
    <lineage>
        <taxon>Eukaryota</taxon>
        <taxon>Metazoa</taxon>
        <taxon>Spiralia</taxon>
        <taxon>Lophotrochozoa</taxon>
        <taxon>Mollusca</taxon>
        <taxon>Gastropoda</taxon>
        <taxon>Heterobranchia</taxon>
        <taxon>Euthyneura</taxon>
        <taxon>Panpulmonata</taxon>
        <taxon>Hygrophila</taxon>
        <taxon>Lymnaeoidea</taxon>
        <taxon>Lymnaeidae</taxon>
        <taxon>Lymnaea</taxon>
    </lineage>
</organism>
<dbReference type="InterPro" id="IPR022408">
    <property type="entry name" value="Acyl-CoA-binding_prot_CS"/>
</dbReference>
<evidence type="ECO:0000313" key="5">
    <source>
        <dbReference type="EMBL" id="CAL1542080.1"/>
    </source>
</evidence>
<dbReference type="PROSITE" id="PS00880">
    <property type="entry name" value="ACB_1"/>
    <property type="match status" value="1"/>
</dbReference>
<dbReference type="Gene3D" id="1.20.80.10">
    <property type="match status" value="1"/>
</dbReference>
<keyword evidence="3" id="KW-0472">Membrane</keyword>
<evidence type="ECO:0000259" key="4">
    <source>
        <dbReference type="PROSITE" id="PS51228"/>
    </source>
</evidence>
<dbReference type="PANTHER" id="PTHR23310">
    <property type="entry name" value="ACYL-COA-BINDING PROTEIN, ACBP"/>
    <property type="match status" value="1"/>
</dbReference>
<evidence type="ECO:0000256" key="1">
    <source>
        <dbReference type="ARBA" id="ARBA00023121"/>
    </source>
</evidence>
<feature type="compositionally biased region" description="Polar residues" evidence="2">
    <location>
        <begin position="386"/>
        <end position="397"/>
    </location>
</feature>
<dbReference type="Proteomes" id="UP001497497">
    <property type="component" value="Unassembled WGS sequence"/>
</dbReference>
<dbReference type="PROSITE" id="PS51228">
    <property type="entry name" value="ACB_2"/>
    <property type="match status" value="1"/>
</dbReference>
<reference evidence="5 6" key="1">
    <citation type="submission" date="2024-04" db="EMBL/GenBank/DDBJ databases">
        <authorList>
            <consortium name="Genoscope - CEA"/>
            <person name="William W."/>
        </authorList>
    </citation>
    <scope>NUCLEOTIDE SEQUENCE [LARGE SCALE GENOMIC DNA]</scope>
</reference>
<dbReference type="GO" id="GO:0006631">
    <property type="term" value="P:fatty acid metabolic process"/>
    <property type="evidence" value="ECO:0007669"/>
    <property type="project" value="TreeGrafter"/>
</dbReference>
<keyword evidence="3" id="KW-0812">Transmembrane</keyword>
<gene>
    <name evidence="5" type="ORF">GSLYS_00015686001</name>
</gene>
<comment type="caution">
    <text evidence="5">The sequence shown here is derived from an EMBL/GenBank/DDBJ whole genome shotgun (WGS) entry which is preliminary data.</text>
</comment>
<feature type="region of interest" description="Disordered" evidence="2">
    <location>
        <begin position="373"/>
        <end position="438"/>
    </location>
</feature>
<feature type="compositionally biased region" description="Basic and acidic residues" evidence="2">
    <location>
        <begin position="373"/>
        <end position="384"/>
    </location>
</feature>
<keyword evidence="6" id="KW-1185">Reference proteome</keyword>
<feature type="region of interest" description="Disordered" evidence="2">
    <location>
        <begin position="175"/>
        <end position="216"/>
    </location>
</feature>
<accession>A0AAV2I5S8</accession>
<feature type="compositionally biased region" description="Polar residues" evidence="2">
    <location>
        <begin position="192"/>
        <end position="207"/>
    </location>
</feature>
<dbReference type="PRINTS" id="PR00689">
    <property type="entry name" value="ACOABINDINGP"/>
</dbReference>
<dbReference type="GO" id="GO:0005737">
    <property type="term" value="C:cytoplasm"/>
    <property type="evidence" value="ECO:0007669"/>
    <property type="project" value="TreeGrafter"/>
</dbReference>
<evidence type="ECO:0000256" key="3">
    <source>
        <dbReference type="SAM" id="Phobius"/>
    </source>
</evidence>
<evidence type="ECO:0000256" key="2">
    <source>
        <dbReference type="SAM" id="MobiDB-lite"/>
    </source>
</evidence>
<feature type="transmembrane region" description="Helical" evidence="3">
    <location>
        <begin position="494"/>
        <end position="516"/>
    </location>
</feature>
<protein>
    <recommendedName>
        <fullName evidence="4">ACB domain-containing protein</fullName>
    </recommendedName>
</protein>